<dbReference type="InterPro" id="IPR000477">
    <property type="entry name" value="RT_dom"/>
</dbReference>
<keyword evidence="2" id="KW-1185">Reference proteome</keyword>
<dbReference type="KEGG" id="bvk:117239029"/>
<proteinExistence type="predicted"/>
<evidence type="ECO:0000313" key="3">
    <source>
        <dbReference type="RefSeq" id="XP_033360177.1"/>
    </source>
</evidence>
<protein>
    <submittedName>
        <fullName evidence="3">Uncharacterized protein LOC117239029</fullName>
    </submittedName>
</protein>
<dbReference type="AlphaFoldDB" id="A0A6J3L4J0"/>
<sequence length="355" mass="40029">MSRCNKKGLPNDMPINKVKEILNCLFIIGHRPVQRKAEECDREDITYNTTLDKEDVGYITGKINGKKAVGIDGIPGEIVKLLVNNRRKLFTKVINNITDSGRIPRCWKTARVILLRKPGKDPKLPNANRPISIFPALSELWEQCLKEIVERRMGAEPFHRRQYGFRKRRSTVDAITRMIKFADTCKKKRVICLMITMDIKNAFNTLSWDSIIGELTRRKLPSVWYGGVRDDLAITCAAKKNEGVSGKVGEIMKTVCDWCASVGLTLAKDKTEVILIIGMRVIGLNVGGLPTNTVEAVKYLGVTIDSHRKFDKHIVTVYNKADIRIGALRGILPNINGPPGLARRLYYNVWESIVT</sequence>
<dbReference type="CDD" id="cd01650">
    <property type="entry name" value="RT_nLTR_like"/>
    <property type="match status" value="1"/>
</dbReference>
<reference evidence="3" key="1">
    <citation type="submission" date="2025-08" db="UniProtKB">
        <authorList>
            <consortium name="RefSeq"/>
        </authorList>
    </citation>
    <scope>IDENTIFICATION</scope>
    <source>
        <tissue evidence="3">Muscle</tissue>
    </source>
</reference>
<dbReference type="PANTHER" id="PTHR19446">
    <property type="entry name" value="REVERSE TRANSCRIPTASES"/>
    <property type="match status" value="1"/>
</dbReference>
<dbReference type="SUPFAM" id="SSF56672">
    <property type="entry name" value="DNA/RNA polymerases"/>
    <property type="match status" value="1"/>
</dbReference>
<dbReference type="InterPro" id="IPR043502">
    <property type="entry name" value="DNA/RNA_pol_sf"/>
</dbReference>
<dbReference type="RefSeq" id="XP_033360177.1">
    <property type="nucleotide sequence ID" value="XM_033504286.1"/>
</dbReference>
<dbReference type="Proteomes" id="UP000504631">
    <property type="component" value="Unplaced"/>
</dbReference>
<organism evidence="2 3">
    <name type="scientific">Bombus vosnesenskii</name>
    <dbReference type="NCBI Taxonomy" id="207650"/>
    <lineage>
        <taxon>Eukaryota</taxon>
        <taxon>Metazoa</taxon>
        <taxon>Ecdysozoa</taxon>
        <taxon>Arthropoda</taxon>
        <taxon>Hexapoda</taxon>
        <taxon>Insecta</taxon>
        <taxon>Pterygota</taxon>
        <taxon>Neoptera</taxon>
        <taxon>Endopterygota</taxon>
        <taxon>Hymenoptera</taxon>
        <taxon>Apocrita</taxon>
        <taxon>Aculeata</taxon>
        <taxon>Apoidea</taxon>
        <taxon>Anthophila</taxon>
        <taxon>Apidae</taxon>
        <taxon>Bombus</taxon>
        <taxon>Pyrobombus</taxon>
    </lineage>
</organism>
<dbReference type="GeneID" id="117239029"/>
<accession>A0A6J3L4J0</accession>
<feature type="domain" description="Reverse transcriptase" evidence="1">
    <location>
        <begin position="119"/>
        <end position="223"/>
    </location>
</feature>
<dbReference type="GO" id="GO:0071897">
    <property type="term" value="P:DNA biosynthetic process"/>
    <property type="evidence" value="ECO:0007669"/>
    <property type="project" value="UniProtKB-ARBA"/>
</dbReference>
<evidence type="ECO:0000313" key="2">
    <source>
        <dbReference type="Proteomes" id="UP000504631"/>
    </source>
</evidence>
<gene>
    <name evidence="3" type="primary">LOC117239029</name>
</gene>
<evidence type="ECO:0000259" key="1">
    <source>
        <dbReference type="Pfam" id="PF00078"/>
    </source>
</evidence>
<name>A0A6J3L4J0_9HYME</name>
<dbReference type="Pfam" id="PF00078">
    <property type="entry name" value="RVT_1"/>
    <property type="match status" value="1"/>
</dbReference>